<dbReference type="Pfam" id="PF13460">
    <property type="entry name" value="NAD_binding_10"/>
    <property type="match status" value="1"/>
</dbReference>
<sequence>MTILITGARGGIGASLLCRLHAAGHDVRAASRAPEKLTPPTGVPAVELDLTDPATFAPALAGVSEVFLYAEPTGIEELVDAAVSAGVRKVVLLSSDSVTLPDAEHNALARHHLLVERAVLAAPFVSTRLRPGGFATMTLGWAEAVRAGRPVEQAYPDARLDVIHPEDIADVAELALSTDTLDGETISLGGPAVLSFRDQLRTLAELLGRGIELRAATRAQAARQLGGHVPAPLVEAVLDYWARLPGESEATRSAERITGRPGRTFRQWAAENLTGFR</sequence>
<dbReference type="Gene3D" id="3.40.50.720">
    <property type="entry name" value="NAD(P)-binding Rossmann-like Domain"/>
    <property type="match status" value="1"/>
</dbReference>
<dbReference type="SUPFAM" id="SSF51735">
    <property type="entry name" value="NAD(P)-binding Rossmann-fold domains"/>
    <property type="match status" value="1"/>
</dbReference>
<dbReference type="Proteomes" id="UP001597419">
    <property type="component" value="Unassembled WGS sequence"/>
</dbReference>
<accession>A0ABW5GIB5</accession>
<dbReference type="InterPro" id="IPR016040">
    <property type="entry name" value="NAD(P)-bd_dom"/>
</dbReference>
<protein>
    <submittedName>
        <fullName evidence="2">SDR family oxidoreductase</fullName>
    </submittedName>
</protein>
<keyword evidence="3" id="KW-1185">Reference proteome</keyword>
<dbReference type="RefSeq" id="WP_345393816.1">
    <property type="nucleotide sequence ID" value="NZ_BAABHG010000006.1"/>
</dbReference>
<dbReference type="InterPro" id="IPR051604">
    <property type="entry name" value="Ergot_Alk_Oxidoreductase"/>
</dbReference>
<dbReference type="EMBL" id="JBHUKU010000009">
    <property type="protein sequence ID" value="MFD2460597.1"/>
    <property type="molecule type" value="Genomic_DNA"/>
</dbReference>
<dbReference type="InterPro" id="IPR036291">
    <property type="entry name" value="NAD(P)-bd_dom_sf"/>
</dbReference>
<evidence type="ECO:0000313" key="3">
    <source>
        <dbReference type="Proteomes" id="UP001597419"/>
    </source>
</evidence>
<dbReference type="PANTHER" id="PTHR43162:SF1">
    <property type="entry name" value="PRESTALK A DIFFERENTIATION PROTEIN A"/>
    <property type="match status" value="1"/>
</dbReference>
<name>A0ABW5GIB5_9PSEU</name>
<proteinExistence type="predicted"/>
<reference evidence="3" key="1">
    <citation type="journal article" date="2019" name="Int. J. Syst. Evol. Microbiol.">
        <title>The Global Catalogue of Microorganisms (GCM) 10K type strain sequencing project: providing services to taxonomists for standard genome sequencing and annotation.</title>
        <authorList>
            <consortium name="The Broad Institute Genomics Platform"/>
            <consortium name="The Broad Institute Genome Sequencing Center for Infectious Disease"/>
            <person name="Wu L."/>
            <person name="Ma J."/>
        </authorList>
    </citation>
    <scope>NUCLEOTIDE SEQUENCE [LARGE SCALE GENOMIC DNA]</scope>
    <source>
        <strain evidence="3">CGMCC 4.7643</strain>
    </source>
</reference>
<organism evidence="2 3">
    <name type="scientific">Amycolatopsis samaneae</name>
    <dbReference type="NCBI Taxonomy" id="664691"/>
    <lineage>
        <taxon>Bacteria</taxon>
        <taxon>Bacillati</taxon>
        <taxon>Actinomycetota</taxon>
        <taxon>Actinomycetes</taxon>
        <taxon>Pseudonocardiales</taxon>
        <taxon>Pseudonocardiaceae</taxon>
        <taxon>Amycolatopsis</taxon>
    </lineage>
</organism>
<gene>
    <name evidence="2" type="ORF">ACFSYJ_18465</name>
</gene>
<evidence type="ECO:0000259" key="1">
    <source>
        <dbReference type="Pfam" id="PF13460"/>
    </source>
</evidence>
<comment type="caution">
    <text evidence="2">The sequence shown here is derived from an EMBL/GenBank/DDBJ whole genome shotgun (WGS) entry which is preliminary data.</text>
</comment>
<feature type="domain" description="NAD(P)-binding" evidence="1">
    <location>
        <begin position="7"/>
        <end position="148"/>
    </location>
</feature>
<evidence type="ECO:0000313" key="2">
    <source>
        <dbReference type="EMBL" id="MFD2460597.1"/>
    </source>
</evidence>
<dbReference type="PANTHER" id="PTHR43162">
    <property type="match status" value="1"/>
</dbReference>